<dbReference type="SUPFAM" id="SSF160527">
    <property type="entry name" value="V-type ATPase subunit E-like"/>
    <property type="match status" value="1"/>
</dbReference>
<dbReference type="PANTHER" id="PTHR45715">
    <property type="entry name" value="ATPASE H+-TRANSPORTING V1 SUBUNIT E1A-RELATED"/>
    <property type="match status" value="1"/>
</dbReference>
<gene>
    <name evidence="4" type="primary">atpE_2</name>
    <name evidence="4" type="ORF">SDC9_03494</name>
</gene>
<evidence type="ECO:0000256" key="2">
    <source>
        <dbReference type="ARBA" id="ARBA00022448"/>
    </source>
</evidence>
<dbReference type="GO" id="GO:0046961">
    <property type="term" value="F:proton-transporting ATPase activity, rotational mechanism"/>
    <property type="evidence" value="ECO:0007669"/>
    <property type="project" value="InterPro"/>
</dbReference>
<evidence type="ECO:0000256" key="1">
    <source>
        <dbReference type="ARBA" id="ARBA00005901"/>
    </source>
</evidence>
<sequence length="206" mass="22761">MSSGTEKIVSNIMSEAQTNADKILQEAEVEVNSIIDNGNKQAELEKSKILDDAKKQSDMRYQQIISEAKMNSRRMGLEAREEVIESAFEKANAELKDISSSNTDEYVDALIKMIKEAAIEIGGGDLTVHVKEEDKSKITDINAIANDIKSKTDKDTSLEFGESIDAIGGAVIKTKNGEIEVNNTIEARMLRYKKALRSEVAKILFS</sequence>
<dbReference type="HAMAP" id="MF_00311">
    <property type="entry name" value="ATP_synth_E_arch"/>
    <property type="match status" value="1"/>
</dbReference>
<keyword evidence="2" id="KW-0813">Transport</keyword>
<proteinExistence type="inferred from homology"/>
<dbReference type="EMBL" id="VSSQ01000006">
    <property type="protein sequence ID" value="MPL57969.1"/>
    <property type="molecule type" value="Genomic_DNA"/>
</dbReference>
<dbReference type="Gene3D" id="1.20.5.620">
    <property type="entry name" value="F1F0 ATP synthase subunit B, membrane domain"/>
    <property type="match status" value="1"/>
</dbReference>
<reference evidence="4" key="1">
    <citation type="submission" date="2019-08" db="EMBL/GenBank/DDBJ databases">
        <authorList>
            <person name="Kucharzyk K."/>
            <person name="Murdoch R.W."/>
            <person name="Higgins S."/>
            <person name="Loffler F."/>
        </authorList>
    </citation>
    <scope>NUCLEOTIDE SEQUENCE</scope>
</reference>
<dbReference type="AlphaFoldDB" id="A0A644STG7"/>
<dbReference type="SUPFAM" id="SSF81573">
    <property type="entry name" value="F1F0 ATP synthase subunit B, membrane domain"/>
    <property type="match status" value="1"/>
</dbReference>
<comment type="similarity">
    <text evidence="1">Belongs to the V-ATPase E subunit family.</text>
</comment>
<dbReference type="Pfam" id="PF01991">
    <property type="entry name" value="vATP-synt_E"/>
    <property type="match status" value="1"/>
</dbReference>
<comment type="caution">
    <text evidence="4">The sequence shown here is derived from an EMBL/GenBank/DDBJ whole genome shotgun (WGS) entry which is preliminary data.</text>
</comment>
<organism evidence="4">
    <name type="scientific">bioreactor metagenome</name>
    <dbReference type="NCBI Taxonomy" id="1076179"/>
    <lineage>
        <taxon>unclassified sequences</taxon>
        <taxon>metagenomes</taxon>
        <taxon>ecological metagenomes</taxon>
    </lineage>
</organism>
<dbReference type="Gene3D" id="3.30.2320.30">
    <property type="entry name" value="ATP synthase, E subunit, C-terminal"/>
    <property type="match status" value="1"/>
</dbReference>
<dbReference type="InterPro" id="IPR028987">
    <property type="entry name" value="ATP_synth_B-like_membr_sf"/>
</dbReference>
<dbReference type="GO" id="GO:0033178">
    <property type="term" value="C:proton-transporting two-sector ATPase complex, catalytic domain"/>
    <property type="evidence" value="ECO:0007669"/>
    <property type="project" value="InterPro"/>
</dbReference>
<keyword evidence="3" id="KW-0406">Ion transport</keyword>
<protein>
    <submittedName>
        <fullName evidence="4">V-type proton ATPase subunit E</fullName>
    </submittedName>
</protein>
<accession>A0A644STG7</accession>
<dbReference type="InterPro" id="IPR002842">
    <property type="entry name" value="ATPase_V1_Esu"/>
</dbReference>
<name>A0A644STG7_9ZZZZ</name>
<dbReference type="InterPro" id="IPR038495">
    <property type="entry name" value="ATPase_E_C"/>
</dbReference>
<evidence type="ECO:0000313" key="4">
    <source>
        <dbReference type="EMBL" id="MPL57969.1"/>
    </source>
</evidence>
<evidence type="ECO:0000256" key="3">
    <source>
        <dbReference type="ARBA" id="ARBA00023065"/>
    </source>
</evidence>